<dbReference type="InterPro" id="IPR000209">
    <property type="entry name" value="Peptidase_S8/S53_dom"/>
</dbReference>
<dbReference type="CDD" id="cd04059">
    <property type="entry name" value="Peptidases_S8_Protein_convertases_Kexins_Furin-like"/>
    <property type="match status" value="1"/>
</dbReference>
<proteinExistence type="inferred from homology"/>
<keyword evidence="13" id="KW-1133">Transmembrane helix</keyword>
<feature type="domain" description="P/Homo B" evidence="14">
    <location>
        <begin position="446"/>
        <end position="578"/>
    </location>
</feature>
<dbReference type="SUPFAM" id="SSF52743">
    <property type="entry name" value="Subtilisin-like"/>
    <property type="match status" value="1"/>
</dbReference>
<feature type="active site" description="Charge relay system" evidence="11 12">
    <location>
        <position position="196"/>
    </location>
</feature>
<evidence type="ECO:0000256" key="6">
    <source>
        <dbReference type="ARBA" id="ARBA00022801"/>
    </source>
</evidence>
<dbReference type="Gene3D" id="3.40.50.200">
    <property type="entry name" value="Peptidase S8/S53 domain"/>
    <property type="match status" value="1"/>
</dbReference>
<dbReference type="InterPro" id="IPR015500">
    <property type="entry name" value="Peptidase_S8_subtilisin-rel"/>
</dbReference>
<keyword evidence="7 12" id="KW-0720">Serine protease</keyword>
<dbReference type="InterPro" id="IPR022398">
    <property type="entry name" value="Peptidase_S8_His-AS"/>
</dbReference>
<dbReference type="FunFam" id="3.30.70.850:FF:000001">
    <property type="entry name" value="Proprotein convertase subtilisin/kexin type 5"/>
    <property type="match status" value="1"/>
</dbReference>
<keyword evidence="15" id="KW-1185">Reference proteome</keyword>
<dbReference type="Pfam" id="PF16470">
    <property type="entry name" value="S8_pro-domain"/>
    <property type="match status" value="1"/>
</dbReference>
<dbReference type="SUPFAM" id="SSF54897">
    <property type="entry name" value="Protease propeptides/inhibitors"/>
    <property type="match status" value="1"/>
</dbReference>
<dbReference type="GO" id="GO:0016486">
    <property type="term" value="P:peptide hormone processing"/>
    <property type="evidence" value="ECO:0007669"/>
    <property type="project" value="TreeGrafter"/>
</dbReference>
<evidence type="ECO:0000256" key="8">
    <source>
        <dbReference type="ARBA" id="ARBA00023136"/>
    </source>
</evidence>
<dbReference type="FunFam" id="3.40.50.200:FF:000001">
    <property type="entry name" value="Furin 2, isoform B"/>
    <property type="match status" value="1"/>
</dbReference>
<evidence type="ECO:0000256" key="12">
    <source>
        <dbReference type="PROSITE-ProRule" id="PRU01240"/>
    </source>
</evidence>
<dbReference type="InterPro" id="IPR006212">
    <property type="entry name" value="Furin_repeat"/>
</dbReference>
<dbReference type="PROSITE" id="PS00137">
    <property type="entry name" value="SUBTILASE_HIS"/>
    <property type="match status" value="1"/>
</dbReference>
<dbReference type="InterPro" id="IPR023827">
    <property type="entry name" value="Peptidase_S8_Asp-AS"/>
</dbReference>
<dbReference type="Proteomes" id="UP001190640">
    <property type="component" value="Chromosome 5"/>
</dbReference>
<keyword evidence="6 12" id="KW-0378">Hydrolase</keyword>
<evidence type="ECO:0000256" key="13">
    <source>
        <dbReference type="SAM" id="Phobius"/>
    </source>
</evidence>
<dbReference type="SUPFAM" id="SSF49785">
    <property type="entry name" value="Galactose-binding domain-like"/>
    <property type="match status" value="1"/>
</dbReference>
<evidence type="ECO:0000256" key="10">
    <source>
        <dbReference type="ARBA" id="ARBA00023180"/>
    </source>
</evidence>
<dbReference type="GO" id="GO:0005802">
    <property type="term" value="C:trans-Golgi network"/>
    <property type="evidence" value="ECO:0007669"/>
    <property type="project" value="TreeGrafter"/>
</dbReference>
<evidence type="ECO:0000313" key="16">
    <source>
        <dbReference type="RefSeq" id="XP_054836268.1"/>
    </source>
</evidence>
<dbReference type="FunFam" id="2.60.120.260:FF:000034">
    <property type="entry name" value="furin isoform X2"/>
    <property type="match status" value="1"/>
</dbReference>
<feature type="transmembrane region" description="Helical" evidence="13">
    <location>
        <begin position="698"/>
        <end position="724"/>
    </location>
</feature>
<name>A0AA97KZN7_EUBMA</name>
<evidence type="ECO:0000256" key="5">
    <source>
        <dbReference type="ARBA" id="ARBA00022729"/>
    </source>
</evidence>
<dbReference type="CTD" id="54760"/>
<dbReference type="PROSITE" id="PS00136">
    <property type="entry name" value="SUBTILASE_ASP"/>
    <property type="match status" value="1"/>
</dbReference>
<evidence type="ECO:0000256" key="1">
    <source>
        <dbReference type="ARBA" id="ARBA00004308"/>
    </source>
</evidence>
<dbReference type="GeneID" id="129330256"/>
<protein>
    <submittedName>
        <fullName evidence="16">Proprotein convertase subtilisin/kexin type 4</fullName>
    </submittedName>
</protein>
<evidence type="ECO:0000256" key="2">
    <source>
        <dbReference type="ARBA" id="ARBA00005325"/>
    </source>
</evidence>
<comment type="subcellular location">
    <subcellularLocation>
        <location evidence="1">Endomembrane system</location>
    </subcellularLocation>
</comment>
<dbReference type="Gene3D" id="2.60.120.260">
    <property type="entry name" value="Galactose-binding domain-like"/>
    <property type="match status" value="1"/>
</dbReference>
<dbReference type="PROSITE" id="PS00138">
    <property type="entry name" value="SUBTILASE_SER"/>
    <property type="match status" value="1"/>
</dbReference>
<dbReference type="PANTHER" id="PTHR42884:SF16">
    <property type="entry name" value="PROPROTEIN CONVERTASE SUBTILISIN_KEXIN TYPE 4"/>
    <property type="match status" value="1"/>
</dbReference>
<dbReference type="PROSITE" id="PS51829">
    <property type="entry name" value="P_HOMO_B"/>
    <property type="match status" value="1"/>
</dbReference>
<dbReference type="KEGG" id="emc:129330256"/>
<feature type="active site" description="Charge relay system" evidence="11 12">
    <location>
        <position position="370"/>
    </location>
</feature>
<dbReference type="GO" id="GO:0000139">
    <property type="term" value="C:Golgi membrane"/>
    <property type="evidence" value="ECO:0007669"/>
    <property type="project" value="TreeGrafter"/>
</dbReference>
<accession>A0AA97KZN7</accession>
<dbReference type="GO" id="GO:0004252">
    <property type="term" value="F:serine-type endopeptidase activity"/>
    <property type="evidence" value="ECO:0007669"/>
    <property type="project" value="UniProtKB-UniRule"/>
</dbReference>
<dbReference type="Gene3D" id="3.30.70.850">
    <property type="entry name" value="Peptidase S8, pro-domain"/>
    <property type="match status" value="1"/>
</dbReference>
<dbReference type="CDD" id="cd00064">
    <property type="entry name" value="FU"/>
    <property type="match status" value="1"/>
</dbReference>
<keyword evidence="3 12" id="KW-0645">Protease</keyword>
<dbReference type="Pfam" id="PF00082">
    <property type="entry name" value="Peptidase_S8"/>
    <property type="match status" value="1"/>
</dbReference>
<dbReference type="PRINTS" id="PR00723">
    <property type="entry name" value="SUBTILISIN"/>
</dbReference>
<evidence type="ECO:0000313" key="15">
    <source>
        <dbReference type="Proteomes" id="UP001190640"/>
    </source>
</evidence>
<keyword evidence="9" id="KW-0865">Zymogen</keyword>
<keyword evidence="8 13" id="KW-0472">Membrane</keyword>
<dbReference type="AlphaFoldDB" id="A0AA97KZN7"/>
<evidence type="ECO:0000256" key="11">
    <source>
        <dbReference type="PIRSR" id="PIRSR615500-1"/>
    </source>
</evidence>
<dbReference type="InterPro" id="IPR009030">
    <property type="entry name" value="Growth_fac_rcpt_cys_sf"/>
</dbReference>
<sequence>MKGVVVTEVGLCLLLLWCGASRGRVGLRIFLSSWAIRVPGGVLEVQRLARKHGLLYLGQVIEGGNYYHLEHRGVKQQSLNPHWGWHVRLKKEPKVHWFEQQILKRRSRRTIAVVPTDPWFQEQWYMNNDVTPDLNVLAAWSRGYTGLGVVVSILDDGIEKDHPDLVDNYDPLASYDFNDNDPDPQPHYNAWNENRHGTRCAGEVAAAANNGICGAGIAHRANIGGIRMLDGPVTDIVEAQSLSFHPQHISIYSASWGPEDDGKTVDGPGILALEAFYNGIINGRGGLGSLFVWASGNGGYRYDNCNCDGYTNSIYTLSVGSTTESGHIPWYNEACASTLTTTYSSGAKGEKQIVTTDLRHKCTSEHTGTSASAPLAAGMIALALEANPGLTWRDMQHLVVRASKPAHLQAGDWAVNGVGRKVSHYYGYGLLDAGELVDLARKWTPTRPQQNCSVNVIYKPLAFSSRLSISANASTCHGKKSAILSLEHVQVQLSLSYSRRGDLTILLTSPMGTKSTLVAVRPYDTSSDGYDDWSFMSTHYWDEDPRGTWTLLLENKGDAYNSGFLTKFVLKLYGTDEDMSARRAAAVVVSECVRRDVNGTCQECTSPFYTFQHLCLTYCPPRYYNHTHHSLDSSGTVRTVRVCAACHFSCYTCQGGMANNCTACPPFSAYDKLTHTCSQPFFSYLPHGGNLILGPQRLLLLIAVILLCVGPILIGIPWLVYRWLSRGGLWQKKPDPAPESQAASLELIRCNYIGSEEQPKELGQRLLP</sequence>
<keyword evidence="13" id="KW-0812">Transmembrane</keyword>
<evidence type="ECO:0000256" key="3">
    <source>
        <dbReference type="ARBA" id="ARBA00022670"/>
    </source>
</evidence>
<dbReference type="InterPro" id="IPR023828">
    <property type="entry name" value="Peptidase_S8_Ser-AS"/>
</dbReference>
<reference evidence="16" key="1">
    <citation type="submission" date="2025-08" db="UniProtKB">
        <authorList>
            <consortium name="RefSeq"/>
        </authorList>
    </citation>
    <scope>IDENTIFICATION</scope>
    <source>
        <tissue evidence="16">Blood</tissue>
    </source>
</reference>
<keyword evidence="4" id="KW-0165">Cleavage on pair of basic residues</keyword>
<dbReference type="SUPFAM" id="SSF57184">
    <property type="entry name" value="Growth factor receptor domain"/>
    <property type="match status" value="1"/>
</dbReference>
<evidence type="ECO:0000256" key="9">
    <source>
        <dbReference type="ARBA" id="ARBA00023145"/>
    </source>
</evidence>
<evidence type="ECO:0000256" key="4">
    <source>
        <dbReference type="ARBA" id="ARBA00022685"/>
    </source>
</evidence>
<dbReference type="InterPro" id="IPR036852">
    <property type="entry name" value="Peptidase_S8/S53_dom_sf"/>
</dbReference>
<feature type="active site" description="Charge relay system" evidence="11 12">
    <location>
        <position position="155"/>
    </location>
</feature>
<keyword evidence="10" id="KW-0325">Glycoprotein</keyword>
<dbReference type="InterPro" id="IPR038466">
    <property type="entry name" value="S8_pro-domain_sf"/>
</dbReference>
<dbReference type="PROSITE" id="PS51892">
    <property type="entry name" value="SUBTILASE"/>
    <property type="match status" value="1"/>
</dbReference>
<dbReference type="InterPro" id="IPR034182">
    <property type="entry name" value="Kexin/furin"/>
</dbReference>
<evidence type="ECO:0000256" key="7">
    <source>
        <dbReference type="ARBA" id="ARBA00022825"/>
    </source>
</evidence>
<keyword evidence="5" id="KW-0732">Signal</keyword>
<evidence type="ECO:0000259" key="14">
    <source>
        <dbReference type="PROSITE" id="PS51829"/>
    </source>
</evidence>
<dbReference type="PANTHER" id="PTHR42884">
    <property type="entry name" value="PROPROTEIN CONVERTASE SUBTILISIN/KEXIN-RELATED"/>
    <property type="match status" value="1"/>
</dbReference>
<dbReference type="InterPro" id="IPR008979">
    <property type="entry name" value="Galactose-bd-like_sf"/>
</dbReference>
<gene>
    <name evidence="16" type="primary">PCSK4</name>
</gene>
<organism evidence="15 16">
    <name type="scientific">Eublepharis macularius</name>
    <name type="common">Leopard gecko</name>
    <name type="synonym">Cyrtodactylus macularius</name>
    <dbReference type="NCBI Taxonomy" id="481883"/>
    <lineage>
        <taxon>Eukaryota</taxon>
        <taxon>Metazoa</taxon>
        <taxon>Chordata</taxon>
        <taxon>Craniata</taxon>
        <taxon>Vertebrata</taxon>
        <taxon>Euteleostomi</taxon>
        <taxon>Lepidosauria</taxon>
        <taxon>Squamata</taxon>
        <taxon>Bifurcata</taxon>
        <taxon>Gekkota</taxon>
        <taxon>Eublepharidae</taxon>
        <taxon>Eublepharinae</taxon>
        <taxon>Eublepharis</taxon>
    </lineage>
</organism>
<dbReference type="Pfam" id="PF01483">
    <property type="entry name" value="P_proprotein"/>
    <property type="match status" value="1"/>
</dbReference>
<dbReference type="InterPro" id="IPR032815">
    <property type="entry name" value="S8_pro-domain"/>
</dbReference>
<dbReference type="InterPro" id="IPR002884">
    <property type="entry name" value="P_dom"/>
</dbReference>
<comment type="similarity">
    <text evidence="2">Belongs to the peptidase S8 family. Furin subfamily.</text>
</comment>
<dbReference type="RefSeq" id="XP_054836268.1">
    <property type="nucleotide sequence ID" value="XM_054980293.1"/>
</dbReference>
<dbReference type="SMART" id="SM00261">
    <property type="entry name" value="FU"/>
    <property type="match status" value="1"/>
</dbReference>